<keyword evidence="9" id="KW-0902">Two-component regulatory system</keyword>
<evidence type="ECO:0000256" key="5">
    <source>
        <dbReference type="ARBA" id="ARBA00022679"/>
    </source>
</evidence>
<dbReference type="InterPro" id="IPR036890">
    <property type="entry name" value="HATPase_C_sf"/>
</dbReference>
<keyword evidence="15" id="KW-1185">Reference proteome</keyword>
<evidence type="ECO:0000256" key="7">
    <source>
        <dbReference type="ARBA" id="ARBA00022777"/>
    </source>
</evidence>
<evidence type="ECO:0000256" key="4">
    <source>
        <dbReference type="ARBA" id="ARBA00022553"/>
    </source>
</evidence>
<dbReference type="InterPro" id="IPR005467">
    <property type="entry name" value="His_kinase_dom"/>
</dbReference>
<evidence type="ECO:0000256" key="11">
    <source>
        <dbReference type="SAM" id="Phobius"/>
    </source>
</evidence>
<organism evidence="14 15">
    <name type="scientific">Xanthobacter dioxanivorans</name>
    <dbReference type="NCBI Taxonomy" id="2528964"/>
    <lineage>
        <taxon>Bacteria</taxon>
        <taxon>Pseudomonadati</taxon>
        <taxon>Pseudomonadota</taxon>
        <taxon>Alphaproteobacteria</taxon>
        <taxon>Hyphomicrobiales</taxon>
        <taxon>Xanthobacteraceae</taxon>
        <taxon>Xanthobacter</taxon>
    </lineage>
</organism>
<proteinExistence type="predicted"/>
<dbReference type="PROSITE" id="PS50109">
    <property type="entry name" value="HIS_KIN"/>
    <property type="match status" value="1"/>
</dbReference>
<feature type="transmembrane region" description="Helical" evidence="11">
    <location>
        <begin position="161"/>
        <end position="184"/>
    </location>
</feature>
<dbReference type="Gene3D" id="1.10.287.130">
    <property type="match status" value="1"/>
</dbReference>
<dbReference type="GO" id="GO:0005886">
    <property type="term" value="C:plasma membrane"/>
    <property type="evidence" value="ECO:0007669"/>
    <property type="project" value="TreeGrafter"/>
</dbReference>
<evidence type="ECO:0000256" key="3">
    <source>
        <dbReference type="ARBA" id="ARBA00012438"/>
    </source>
</evidence>
<accession>A0A974SHW4</accession>
<protein>
    <recommendedName>
        <fullName evidence="3">histidine kinase</fullName>
        <ecNumber evidence="3">2.7.13.3</ecNumber>
    </recommendedName>
</protein>
<dbReference type="CDD" id="cd00075">
    <property type="entry name" value="HATPase"/>
    <property type="match status" value="1"/>
</dbReference>
<evidence type="ECO:0000256" key="2">
    <source>
        <dbReference type="ARBA" id="ARBA00004370"/>
    </source>
</evidence>
<comment type="subcellular location">
    <subcellularLocation>
        <location evidence="2">Membrane</location>
    </subcellularLocation>
</comment>
<gene>
    <name evidence="14" type="ORF">EZH22_16605</name>
</gene>
<keyword evidence="8 11" id="KW-1133">Transmembrane helix</keyword>
<evidence type="ECO:0000256" key="10">
    <source>
        <dbReference type="ARBA" id="ARBA00023136"/>
    </source>
</evidence>
<keyword evidence="7 14" id="KW-0418">Kinase</keyword>
<dbReference type="InterPro" id="IPR013727">
    <property type="entry name" value="2CSK_N"/>
</dbReference>
<comment type="catalytic activity">
    <reaction evidence="1">
        <text>ATP + protein L-histidine = ADP + protein N-phospho-L-histidine.</text>
        <dbReference type="EC" id="2.7.13.3"/>
    </reaction>
</comment>
<dbReference type="Pfam" id="PF02518">
    <property type="entry name" value="HATPase_c"/>
    <property type="match status" value="1"/>
</dbReference>
<keyword evidence="6 11" id="KW-0812">Transmembrane</keyword>
<dbReference type="InterPro" id="IPR003594">
    <property type="entry name" value="HATPase_dom"/>
</dbReference>
<feature type="domain" description="Histidine kinase" evidence="12">
    <location>
        <begin position="245"/>
        <end position="457"/>
    </location>
</feature>
<evidence type="ECO:0000256" key="8">
    <source>
        <dbReference type="ARBA" id="ARBA00022989"/>
    </source>
</evidence>
<evidence type="ECO:0000256" key="6">
    <source>
        <dbReference type="ARBA" id="ARBA00022692"/>
    </source>
</evidence>
<evidence type="ECO:0000313" key="14">
    <source>
        <dbReference type="EMBL" id="QRG04778.1"/>
    </source>
</evidence>
<dbReference type="Gene3D" id="3.30.565.10">
    <property type="entry name" value="Histidine kinase-like ATPase, C-terminal domain"/>
    <property type="match status" value="1"/>
</dbReference>
<dbReference type="Pfam" id="PF00512">
    <property type="entry name" value="HisKA"/>
    <property type="match status" value="1"/>
</dbReference>
<evidence type="ECO:0000259" key="12">
    <source>
        <dbReference type="PROSITE" id="PS50109"/>
    </source>
</evidence>
<dbReference type="SMART" id="SM00387">
    <property type="entry name" value="HATPase_c"/>
    <property type="match status" value="1"/>
</dbReference>
<evidence type="ECO:0000256" key="1">
    <source>
        <dbReference type="ARBA" id="ARBA00000085"/>
    </source>
</evidence>
<dbReference type="PANTHER" id="PTHR45436">
    <property type="entry name" value="SENSOR HISTIDINE KINASE YKOH"/>
    <property type="match status" value="1"/>
</dbReference>
<evidence type="ECO:0000256" key="9">
    <source>
        <dbReference type="ARBA" id="ARBA00023012"/>
    </source>
</evidence>
<dbReference type="InterPro" id="IPR003660">
    <property type="entry name" value="HAMP_dom"/>
</dbReference>
<dbReference type="InterPro" id="IPR036097">
    <property type="entry name" value="HisK_dim/P_sf"/>
</dbReference>
<name>A0A974SHW4_9HYPH</name>
<dbReference type="EC" id="2.7.13.3" evidence="3"/>
<keyword evidence="10 11" id="KW-0472">Membrane</keyword>
<reference evidence="14 15" key="1">
    <citation type="submission" date="2020-10" db="EMBL/GenBank/DDBJ databases">
        <title>Degradation of 1,4-Dioxane by Xanthobacter sp. YN2, via a Novel Group-2 Soluble Di-Iron Monooxygenase.</title>
        <authorList>
            <person name="Ma F."/>
            <person name="Wang Y."/>
            <person name="Yang J."/>
            <person name="Guo H."/>
            <person name="Su D."/>
            <person name="Yu L."/>
        </authorList>
    </citation>
    <scope>NUCLEOTIDE SEQUENCE [LARGE SCALE GENOMIC DNA]</scope>
    <source>
        <strain evidence="14 15">YN2</strain>
    </source>
</reference>
<dbReference type="InterPro" id="IPR003661">
    <property type="entry name" value="HisK_dim/P_dom"/>
</dbReference>
<dbReference type="AlphaFoldDB" id="A0A974SHW4"/>
<dbReference type="SUPFAM" id="SSF55874">
    <property type="entry name" value="ATPase domain of HSP90 chaperone/DNA topoisomerase II/histidine kinase"/>
    <property type="match status" value="1"/>
</dbReference>
<dbReference type="InterPro" id="IPR050428">
    <property type="entry name" value="TCS_sensor_his_kinase"/>
</dbReference>
<dbReference type="InterPro" id="IPR004358">
    <property type="entry name" value="Sig_transdc_His_kin-like_C"/>
</dbReference>
<dbReference type="PROSITE" id="PS50885">
    <property type="entry name" value="HAMP"/>
    <property type="match status" value="1"/>
</dbReference>
<sequence length="469" mass="50144">MRIDSLRLQLLCWLLLPLAGLVAVNVWTSWRAARATADLVTDRTLDASARAIAEDVRLDRGVVDATIPPVALEMFDTGHRDRVYYRVDGARGRLLTGYPDLPLPRGTPKEGVPLPFSGTYRDQELRLVALHYPVVGAPDGERVTVVVGVTLAGHAAMVRELWIGSFSQQLVLLAAAGLLVLVGLRQGLAPLLRLRDAVMEKGRDDLTPLPDQAVQSELRPLVVALNTYMARVAGQMAAQRRFVANAAHQLRTPLALLGTQVTYARRTTDAGEREEALAAVQQSTHRLARLASQLLTLSRSEPGSRRPRAEDIDLSASARLVLEGLADLAVQRGIDLGLEADEPVATSGDGAMVREAIVNLVDNALRYTPTGGTVTVAVRRDADWAVLAVEDSGPGIAPQERDKVFERFYRMPGTPGEGSGIGLSIVREVVDGAGGTLALVTASSGGLRVEMRLPATSAAGKPVESARGA</sequence>
<keyword evidence="4" id="KW-0597">Phosphoprotein</keyword>
<dbReference type="PRINTS" id="PR00344">
    <property type="entry name" value="BCTRLSENSOR"/>
</dbReference>
<dbReference type="KEGG" id="xdi:EZH22_16605"/>
<dbReference type="PANTHER" id="PTHR45436:SF1">
    <property type="entry name" value="SENSOR PROTEIN QSEC"/>
    <property type="match status" value="1"/>
</dbReference>
<evidence type="ECO:0000313" key="15">
    <source>
        <dbReference type="Proteomes" id="UP000596427"/>
    </source>
</evidence>
<dbReference type="RefSeq" id="WP_203191654.1">
    <property type="nucleotide sequence ID" value="NZ_CP063362.1"/>
</dbReference>
<dbReference type="Pfam" id="PF08521">
    <property type="entry name" value="2CSK_N"/>
    <property type="match status" value="1"/>
</dbReference>
<dbReference type="SUPFAM" id="SSF47384">
    <property type="entry name" value="Homodimeric domain of signal transducing histidine kinase"/>
    <property type="match status" value="1"/>
</dbReference>
<dbReference type="SMART" id="SM00388">
    <property type="entry name" value="HisKA"/>
    <property type="match status" value="1"/>
</dbReference>
<dbReference type="Proteomes" id="UP000596427">
    <property type="component" value="Chromosome"/>
</dbReference>
<dbReference type="GO" id="GO:0000155">
    <property type="term" value="F:phosphorelay sensor kinase activity"/>
    <property type="evidence" value="ECO:0007669"/>
    <property type="project" value="InterPro"/>
</dbReference>
<evidence type="ECO:0000259" key="13">
    <source>
        <dbReference type="PROSITE" id="PS50885"/>
    </source>
</evidence>
<keyword evidence="5" id="KW-0808">Transferase</keyword>
<feature type="domain" description="HAMP" evidence="13">
    <location>
        <begin position="185"/>
        <end position="237"/>
    </location>
</feature>
<dbReference type="CDD" id="cd00082">
    <property type="entry name" value="HisKA"/>
    <property type="match status" value="1"/>
</dbReference>
<dbReference type="EMBL" id="CP063362">
    <property type="protein sequence ID" value="QRG04778.1"/>
    <property type="molecule type" value="Genomic_DNA"/>
</dbReference>